<organism evidence="2 3">
    <name type="scientific">Mycena pura</name>
    <dbReference type="NCBI Taxonomy" id="153505"/>
    <lineage>
        <taxon>Eukaryota</taxon>
        <taxon>Fungi</taxon>
        <taxon>Dikarya</taxon>
        <taxon>Basidiomycota</taxon>
        <taxon>Agaricomycotina</taxon>
        <taxon>Agaricomycetes</taxon>
        <taxon>Agaricomycetidae</taxon>
        <taxon>Agaricales</taxon>
        <taxon>Marasmiineae</taxon>
        <taxon>Mycenaceae</taxon>
        <taxon>Mycena</taxon>
    </lineage>
</organism>
<proteinExistence type="predicted"/>
<name>A0AAD6Y253_9AGAR</name>
<keyword evidence="3" id="KW-1185">Reference proteome</keyword>
<dbReference type="AlphaFoldDB" id="A0AAD6Y253"/>
<comment type="caution">
    <text evidence="2">The sequence shown here is derived from an EMBL/GenBank/DDBJ whole genome shotgun (WGS) entry which is preliminary data.</text>
</comment>
<feature type="compositionally biased region" description="Basic and acidic residues" evidence="1">
    <location>
        <begin position="113"/>
        <end position="124"/>
    </location>
</feature>
<evidence type="ECO:0000256" key="1">
    <source>
        <dbReference type="SAM" id="MobiDB-lite"/>
    </source>
</evidence>
<dbReference type="EMBL" id="JARJCW010000112">
    <property type="protein sequence ID" value="KAJ7193066.1"/>
    <property type="molecule type" value="Genomic_DNA"/>
</dbReference>
<evidence type="ECO:0000313" key="2">
    <source>
        <dbReference type="EMBL" id="KAJ7193066.1"/>
    </source>
</evidence>
<sequence length="340" mass="37513">MTQTANACGGSSEPPPALKRRIEVEAEKLVAPVVGHGYCDTTSVSSADSTYPSPCTAPASATTLSIGPAEPSWRASIRRDCSELLTRHCPERLALHLEEPLGLVGGMSHHAQQSREPEEARDSEQMALSDTMLPRPPGEHAQQTLARSMRRPARARQAAPLPLSDHMSAARPTLRIVASRVACTAPLARARCNRTALQRNHERLCRVGTETHHQGRNVSQLARRAWRSTSAEKCTEHLREVCPREAATRLRTAAAYPEPHPTSTIRTSRKVSISSRERRGAQAHWQVQSTPFAIPPSAQRSGDPAEGGILSYDVTCRQPQLYVPEILWHFFEENRILYVT</sequence>
<evidence type="ECO:0000313" key="3">
    <source>
        <dbReference type="Proteomes" id="UP001219525"/>
    </source>
</evidence>
<dbReference type="Proteomes" id="UP001219525">
    <property type="component" value="Unassembled WGS sequence"/>
</dbReference>
<reference evidence="2" key="1">
    <citation type="submission" date="2023-03" db="EMBL/GenBank/DDBJ databases">
        <title>Massive genome expansion in bonnet fungi (Mycena s.s.) driven by repeated elements and novel gene families across ecological guilds.</title>
        <authorList>
            <consortium name="Lawrence Berkeley National Laboratory"/>
            <person name="Harder C.B."/>
            <person name="Miyauchi S."/>
            <person name="Viragh M."/>
            <person name="Kuo A."/>
            <person name="Thoen E."/>
            <person name="Andreopoulos B."/>
            <person name="Lu D."/>
            <person name="Skrede I."/>
            <person name="Drula E."/>
            <person name="Henrissat B."/>
            <person name="Morin E."/>
            <person name="Kohler A."/>
            <person name="Barry K."/>
            <person name="LaButti K."/>
            <person name="Morin E."/>
            <person name="Salamov A."/>
            <person name="Lipzen A."/>
            <person name="Mereny Z."/>
            <person name="Hegedus B."/>
            <person name="Baldrian P."/>
            <person name="Stursova M."/>
            <person name="Weitz H."/>
            <person name="Taylor A."/>
            <person name="Grigoriev I.V."/>
            <person name="Nagy L.G."/>
            <person name="Martin F."/>
            <person name="Kauserud H."/>
        </authorList>
    </citation>
    <scope>NUCLEOTIDE SEQUENCE</scope>
    <source>
        <strain evidence="2">9144</strain>
    </source>
</reference>
<feature type="region of interest" description="Disordered" evidence="1">
    <location>
        <begin position="106"/>
        <end position="161"/>
    </location>
</feature>
<accession>A0AAD6Y253</accession>
<gene>
    <name evidence="2" type="ORF">GGX14DRAFT_405836</name>
</gene>
<protein>
    <submittedName>
        <fullName evidence="2">Uncharacterized protein</fullName>
    </submittedName>
</protein>